<dbReference type="InterPro" id="IPR008969">
    <property type="entry name" value="CarboxyPept-like_regulatory"/>
</dbReference>
<keyword evidence="1" id="KW-0813">Transport</keyword>
<evidence type="ECO:0000256" key="1">
    <source>
        <dbReference type="ARBA" id="ARBA00022448"/>
    </source>
</evidence>
<name>A0ABS9KZQ0_9BACT</name>
<dbReference type="InterPro" id="IPR011662">
    <property type="entry name" value="Secretin/TonB_short_N"/>
</dbReference>
<dbReference type="SUPFAM" id="SSF49464">
    <property type="entry name" value="Carboxypeptidase regulatory domain-like"/>
    <property type="match status" value="1"/>
</dbReference>
<evidence type="ECO:0000256" key="2">
    <source>
        <dbReference type="ARBA" id="ARBA00023136"/>
    </source>
</evidence>
<dbReference type="RefSeq" id="WP_237876645.1">
    <property type="nucleotide sequence ID" value="NZ_JAKLTR010000026.1"/>
</dbReference>
<protein>
    <submittedName>
        <fullName evidence="6">Secretin and TonB N-terminal domain-containing protein</fullName>
    </submittedName>
</protein>
<evidence type="ECO:0000313" key="6">
    <source>
        <dbReference type="EMBL" id="MCG2617810.1"/>
    </source>
</evidence>
<evidence type="ECO:0000256" key="4">
    <source>
        <dbReference type="SAM" id="SignalP"/>
    </source>
</evidence>
<keyword evidence="3" id="KW-0998">Cell outer membrane</keyword>
<dbReference type="EMBL" id="JAKLTR010000026">
    <property type="protein sequence ID" value="MCG2617810.1"/>
    <property type="molecule type" value="Genomic_DNA"/>
</dbReference>
<keyword evidence="4" id="KW-0732">Signal</keyword>
<reference evidence="6" key="1">
    <citation type="submission" date="2022-01" db="EMBL/GenBank/DDBJ databases">
        <authorList>
            <person name="Jo J.-H."/>
            <person name="Im W.-T."/>
        </authorList>
    </citation>
    <scope>NUCLEOTIDE SEQUENCE</scope>
    <source>
        <strain evidence="6">NA20</strain>
    </source>
</reference>
<feature type="signal peptide" evidence="4">
    <location>
        <begin position="1"/>
        <end position="21"/>
    </location>
</feature>
<evidence type="ECO:0000313" key="7">
    <source>
        <dbReference type="Proteomes" id="UP001165367"/>
    </source>
</evidence>
<accession>A0ABS9KZQ0</accession>
<dbReference type="NCBIfam" id="NF047436">
    <property type="entry name" value="LA_2272_repeat"/>
    <property type="match status" value="1"/>
</dbReference>
<sequence>MKKFALNLILIFLVTSVKLNAQDLLSKNVSIDVNRQRVDRVLELLSNKGRFYFSYSSSIIRKDSIVSINVYNKPLKEVLDQLFGNGYEFVENGNYIIIRRAPVRLTVVTNRAVKEERVYSVSGFVYDEQTGHAIRDASVYEKKLLASTMTTGDGYFKLKLKSGRRSTAELTLSKEFYADTSVIIEPRHSQELTITMMPLENEAERTVISPEDYEVAQIPPPLIEHIDTVVAVPVMAIADSGKVETTKAGRFLLSAKQKIQSINLKKFFTSRPYQMSLVPGLGTHGKLSGQVVNNVSINAIGGYTAGTNGVELGGLFNIDKKSVRYFQAGGLFNIVGGSVTGFQAAGIHNLVLDSVVGVQAGGVSNLVRGKLAGVQLAGVYNHVTDTVKGLQAAGLANFSKRKISGVQVAGIANVSNKEMNGVQISGMINYAKRLKGVQIGLINIADTSEGYSIGLINIVLKGYHKLTFFSNELTDVNVAFKTGNSKLYSILHAGFTTDETEKAFVFGYGLGTELSLNKKKTLTVNPELYSQTMYLGAWDNTNVLNRLELNLNVKLGRYISLFAGPSVSLYLSDQNFTVKGYRSPGPPKGYRNFTVSDRLIGWFGWNAGINFF</sequence>
<dbReference type="Pfam" id="PF07660">
    <property type="entry name" value="STN"/>
    <property type="match status" value="1"/>
</dbReference>
<organism evidence="6 7">
    <name type="scientific">Terrimonas ginsenosidimutans</name>
    <dbReference type="NCBI Taxonomy" id="2908004"/>
    <lineage>
        <taxon>Bacteria</taxon>
        <taxon>Pseudomonadati</taxon>
        <taxon>Bacteroidota</taxon>
        <taxon>Chitinophagia</taxon>
        <taxon>Chitinophagales</taxon>
        <taxon>Chitinophagaceae</taxon>
        <taxon>Terrimonas</taxon>
    </lineage>
</organism>
<evidence type="ECO:0000256" key="3">
    <source>
        <dbReference type="ARBA" id="ARBA00023237"/>
    </source>
</evidence>
<gene>
    <name evidence="6" type="ORF">LZZ85_26150</name>
</gene>
<evidence type="ECO:0000259" key="5">
    <source>
        <dbReference type="Pfam" id="PF07660"/>
    </source>
</evidence>
<dbReference type="Proteomes" id="UP001165367">
    <property type="component" value="Unassembled WGS sequence"/>
</dbReference>
<proteinExistence type="predicted"/>
<keyword evidence="2" id="KW-0472">Membrane</keyword>
<comment type="caution">
    <text evidence="6">The sequence shown here is derived from an EMBL/GenBank/DDBJ whole genome shotgun (WGS) entry which is preliminary data.</text>
</comment>
<dbReference type="Gene3D" id="2.60.40.1120">
    <property type="entry name" value="Carboxypeptidase-like, regulatory domain"/>
    <property type="match status" value="1"/>
</dbReference>
<dbReference type="InterPro" id="IPR058093">
    <property type="entry name" value="LA_2272-like"/>
</dbReference>
<feature type="domain" description="Secretin/TonB short N-terminal" evidence="5">
    <location>
        <begin position="53"/>
        <end position="101"/>
    </location>
</feature>
<keyword evidence="7" id="KW-1185">Reference proteome</keyword>
<feature type="chain" id="PRO_5045090892" evidence="4">
    <location>
        <begin position="22"/>
        <end position="612"/>
    </location>
</feature>